<protein>
    <recommendedName>
        <fullName evidence="5">CRAL-TRIO domain-containing protein</fullName>
    </recommendedName>
</protein>
<gene>
    <name evidence="3" type="ORF">QR680_016312</name>
</gene>
<evidence type="ECO:0000259" key="1">
    <source>
        <dbReference type="PROSITE" id="PS50191"/>
    </source>
</evidence>
<dbReference type="InterPro" id="IPR036598">
    <property type="entry name" value="GOLD_dom_sf"/>
</dbReference>
<comment type="caution">
    <text evidence="3">The sequence shown here is derived from an EMBL/GenBank/DDBJ whole genome shotgun (WGS) entry which is preliminary data.</text>
</comment>
<feature type="domain" description="CRAL-TRIO" evidence="1">
    <location>
        <begin position="115"/>
        <end position="287"/>
    </location>
</feature>
<dbReference type="Proteomes" id="UP001175271">
    <property type="component" value="Unassembled WGS sequence"/>
</dbReference>
<dbReference type="EMBL" id="JAUCMV010000004">
    <property type="protein sequence ID" value="KAK0402395.1"/>
    <property type="molecule type" value="Genomic_DNA"/>
</dbReference>
<evidence type="ECO:0000259" key="2">
    <source>
        <dbReference type="PROSITE" id="PS50866"/>
    </source>
</evidence>
<dbReference type="InterPro" id="IPR009038">
    <property type="entry name" value="GOLD_dom"/>
</dbReference>
<organism evidence="3 4">
    <name type="scientific">Steinernema hermaphroditum</name>
    <dbReference type="NCBI Taxonomy" id="289476"/>
    <lineage>
        <taxon>Eukaryota</taxon>
        <taxon>Metazoa</taxon>
        <taxon>Ecdysozoa</taxon>
        <taxon>Nematoda</taxon>
        <taxon>Chromadorea</taxon>
        <taxon>Rhabditida</taxon>
        <taxon>Tylenchina</taxon>
        <taxon>Panagrolaimomorpha</taxon>
        <taxon>Strongyloidoidea</taxon>
        <taxon>Steinernematidae</taxon>
        <taxon>Steinernema</taxon>
    </lineage>
</organism>
<feature type="domain" description="GOLD" evidence="2">
    <location>
        <begin position="314"/>
        <end position="413"/>
    </location>
</feature>
<dbReference type="SUPFAM" id="SSF52087">
    <property type="entry name" value="CRAL/TRIO domain"/>
    <property type="match status" value="1"/>
</dbReference>
<dbReference type="Gene3D" id="2.60.120.680">
    <property type="entry name" value="GOLD domain"/>
    <property type="match status" value="1"/>
</dbReference>
<dbReference type="PANTHER" id="PTHR23324">
    <property type="entry name" value="SEC14 RELATED PROTEIN"/>
    <property type="match status" value="1"/>
</dbReference>
<dbReference type="InterPro" id="IPR051064">
    <property type="entry name" value="SEC14/CRAL-TRIO_domain"/>
</dbReference>
<dbReference type="CDD" id="cd00170">
    <property type="entry name" value="SEC14"/>
    <property type="match status" value="1"/>
</dbReference>
<reference evidence="3" key="1">
    <citation type="submission" date="2023-06" db="EMBL/GenBank/DDBJ databases">
        <title>Genomic analysis of the entomopathogenic nematode Steinernema hermaphroditum.</title>
        <authorList>
            <person name="Schwarz E.M."/>
            <person name="Heppert J.K."/>
            <person name="Baniya A."/>
            <person name="Schwartz H.T."/>
            <person name="Tan C.-H."/>
            <person name="Antoshechkin I."/>
            <person name="Sternberg P.W."/>
            <person name="Goodrich-Blair H."/>
            <person name="Dillman A.R."/>
        </authorList>
    </citation>
    <scope>NUCLEOTIDE SEQUENCE</scope>
    <source>
        <strain evidence="3">PS9179</strain>
        <tissue evidence="3">Whole animal</tissue>
    </source>
</reference>
<name>A0AA39LMD0_9BILA</name>
<dbReference type="AlphaFoldDB" id="A0AA39LMD0"/>
<evidence type="ECO:0000313" key="3">
    <source>
        <dbReference type="EMBL" id="KAK0402395.1"/>
    </source>
</evidence>
<dbReference type="PANTHER" id="PTHR23324:SF7">
    <property type="entry name" value="CRAL-TRIO DOMAIN-CONTAINING PROTEIN"/>
    <property type="match status" value="1"/>
</dbReference>
<evidence type="ECO:0008006" key="5">
    <source>
        <dbReference type="Google" id="ProtNLM"/>
    </source>
</evidence>
<dbReference type="SMART" id="SM00516">
    <property type="entry name" value="SEC14"/>
    <property type="match status" value="1"/>
</dbReference>
<dbReference type="Pfam" id="PF00650">
    <property type="entry name" value="CRAL_TRIO"/>
    <property type="match status" value="1"/>
</dbReference>
<dbReference type="InterPro" id="IPR001251">
    <property type="entry name" value="CRAL-TRIO_dom"/>
</dbReference>
<dbReference type="SUPFAM" id="SSF101576">
    <property type="entry name" value="Supernatant protein factor (SPF), C-terminal domain"/>
    <property type="match status" value="1"/>
</dbReference>
<dbReference type="Gene3D" id="3.40.525.10">
    <property type="entry name" value="CRAL-TRIO lipid binding domain"/>
    <property type="match status" value="1"/>
</dbReference>
<dbReference type="GO" id="GO:0005737">
    <property type="term" value="C:cytoplasm"/>
    <property type="evidence" value="ECO:0007669"/>
    <property type="project" value="TreeGrafter"/>
</dbReference>
<dbReference type="InterPro" id="IPR036865">
    <property type="entry name" value="CRAL-TRIO_dom_sf"/>
</dbReference>
<dbReference type="PROSITE" id="PS50191">
    <property type="entry name" value="CRAL_TRIO"/>
    <property type="match status" value="1"/>
</dbReference>
<sequence>MHRIRPLIEEYVASKRKGHCVPAHIIAMSHYITAKEITSEMRAKIDELKEKCAPELERYPEYNTDFALLRWLMGWDYDVDVIVPKLKFCLSTLHALEMHKKDYATIEQIYEYGKSQSAASEYFPGGLMGYDKDGNVIAVQCIAKAHPKSLSSAGRVSELLRLNIMEAEAAFKLVRRKETEGGKKLGIKLIVDLDGFSMDLLYTPTLKIYLNLISHLQSMFPDFARSIFVINCPAMISLAYSAVQPVLSKQTREKVQFLGADWKEKLADDLGIENIWPHWGGTKPLPDIANGKVTGLIRMGGKVPLELRYENNNNEVKDKSLTKLNVGARSSKKIQVEVSSPGSTLSWFFKCSSGDIEFSIKKDGLYVWPRFRIVTDFVPEFGSIECDEGIYEIEFDNAHGKVWSKDIKYSVNVE</sequence>
<accession>A0AA39LMD0</accession>
<proteinExistence type="predicted"/>
<dbReference type="PROSITE" id="PS50866">
    <property type="entry name" value="GOLD"/>
    <property type="match status" value="1"/>
</dbReference>
<evidence type="ECO:0000313" key="4">
    <source>
        <dbReference type="Proteomes" id="UP001175271"/>
    </source>
</evidence>
<keyword evidence="4" id="KW-1185">Reference proteome</keyword>